<evidence type="ECO:0000313" key="3">
    <source>
        <dbReference type="Proteomes" id="UP000230750"/>
    </source>
</evidence>
<dbReference type="InterPro" id="IPR006202">
    <property type="entry name" value="Neur_chan_lig-bd"/>
</dbReference>
<dbReference type="InterPro" id="IPR036734">
    <property type="entry name" value="Neur_chan_lig-bd_sf"/>
</dbReference>
<organism evidence="2 3">
    <name type="scientific">Stichopus japonicus</name>
    <name type="common">Sea cucumber</name>
    <dbReference type="NCBI Taxonomy" id="307972"/>
    <lineage>
        <taxon>Eukaryota</taxon>
        <taxon>Metazoa</taxon>
        <taxon>Echinodermata</taxon>
        <taxon>Eleutherozoa</taxon>
        <taxon>Echinozoa</taxon>
        <taxon>Holothuroidea</taxon>
        <taxon>Aspidochirotacea</taxon>
        <taxon>Aspidochirotida</taxon>
        <taxon>Stichopodidae</taxon>
        <taxon>Apostichopus</taxon>
    </lineage>
</organism>
<dbReference type="GO" id="GO:0016020">
    <property type="term" value="C:membrane"/>
    <property type="evidence" value="ECO:0007669"/>
    <property type="project" value="InterPro"/>
</dbReference>
<accession>A0A2G8JNW4</accession>
<evidence type="ECO:0000313" key="2">
    <source>
        <dbReference type="EMBL" id="PIK37427.1"/>
    </source>
</evidence>
<proteinExistence type="predicted"/>
<dbReference type="GO" id="GO:0005230">
    <property type="term" value="F:extracellular ligand-gated monoatomic ion channel activity"/>
    <property type="evidence" value="ECO:0007669"/>
    <property type="project" value="InterPro"/>
</dbReference>
<comment type="caution">
    <text evidence="2">The sequence shown here is derived from an EMBL/GenBank/DDBJ whole genome shotgun (WGS) entry which is preliminary data.</text>
</comment>
<keyword evidence="3" id="KW-1185">Reference proteome</keyword>
<protein>
    <recommendedName>
        <fullName evidence="1">Neurotransmitter-gated ion-channel ligand-binding domain-containing protein</fullName>
    </recommendedName>
</protein>
<dbReference type="Proteomes" id="UP000230750">
    <property type="component" value="Unassembled WGS sequence"/>
</dbReference>
<gene>
    <name evidence="2" type="ORF">BSL78_25739</name>
</gene>
<name>A0A2G8JNW4_STIJA</name>
<sequence>MSDYSKPLSINLAVRPIKLVNVDVENGLVVVDLWLISTWTDERLQWDPEYFNITELYIDSSLIYIPDIELYYG</sequence>
<dbReference type="Gene3D" id="2.70.170.10">
    <property type="entry name" value="Neurotransmitter-gated ion-channel ligand-binding domain"/>
    <property type="match status" value="1"/>
</dbReference>
<reference evidence="2 3" key="1">
    <citation type="journal article" date="2017" name="PLoS Biol.">
        <title>The sea cucumber genome provides insights into morphological evolution and visceral regeneration.</title>
        <authorList>
            <person name="Zhang X."/>
            <person name="Sun L."/>
            <person name="Yuan J."/>
            <person name="Sun Y."/>
            <person name="Gao Y."/>
            <person name="Zhang L."/>
            <person name="Li S."/>
            <person name="Dai H."/>
            <person name="Hamel J.F."/>
            <person name="Liu C."/>
            <person name="Yu Y."/>
            <person name="Liu S."/>
            <person name="Lin W."/>
            <person name="Guo K."/>
            <person name="Jin S."/>
            <person name="Xu P."/>
            <person name="Storey K.B."/>
            <person name="Huan P."/>
            <person name="Zhang T."/>
            <person name="Zhou Y."/>
            <person name="Zhang J."/>
            <person name="Lin C."/>
            <person name="Li X."/>
            <person name="Xing L."/>
            <person name="Huo D."/>
            <person name="Sun M."/>
            <person name="Wang L."/>
            <person name="Mercier A."/>
            <person name="Li F."/>
            <person name="Yang H."/>
            <person name="Xiang J."/>
        </authorList>
    </citation>
    <scope>NUCLEOTIDE SEQUENCE [LARGE SCALE GENOMIC DNA]</scope>
    <source>
        <strain evidence="2">Shaxun</strain>
        <tissue evidence="2">Muscle</tissue>
    </source>
</reference>
<dbReference type="Pfam" id="PF02931">
    <property type="entry name" value="Neur_chan_LBD"/>
    <property type="match status" value="1"/>
</dbReference>
<dbReference type="AlphaFoldDB" id="A0A2G8JNW4"/>
<feature type="domain" description="Neurotransmitter-gated ion-channel ligand-binding" evidence="1">
    <location>
        <begin position="3"/>
        <end position="71"/>
    </location>
</feature>
<dbReference type="SUPFAM" id="SSF63712">
    <property type="entry name" value="Nicotinic receptor ligand binding domain-like"/>
    <property type="match status" value="1"/>
</dbReference>
<dbReference type="OrthoDB" id="5975154at2759"/>
<dbReference type="EMBL" id="MRZV01001506">
    <property type="protein sequence ID" value="PIK37427.1"/>
    <property type="molecule type" value="Genomic_DNA"/>
</dbReference>
<evidence type="ECO:0000259" key="1">
    <source>
        <dbReference type="Pfam" id="PF02931"/>
    </source>
</evidence>